<feature type="domain" description="RNA polymerase Rpb1" evidence="11">
    <location>
        <begin position="57"/>
        <end position="146"/>
    </location>
</feature>
<dbReference type="FunFam" id="3.30.70.2850:FF:000002">
    <property type="entry name" value="DNA-directed RNA polymerase subunit"/>
    <property type="match status" value="1"/>
</dbReference>
<dbReference type="Pfam" id="PF04998">
    <property type="entry name" value="RNA_pol_Rpb1_5"/>
    <property type="match status" value="1"/>
</dbReference>
<comment type="similarity">
    <text evidence="1">Belongs to the RNA polymerase beta' chain family.</text>
</comment>
<dbReference type="GO" id="GO:0006351">
    <property type="term" value="P:DNA-templated transcription"/>
    <property type="evidence" value="ECO:0007669"/>
    <property type="project" value="InterPro"/>
</dbReference>
<dbReference type="FunFam" id="1.10.132.30:FF:000005">
    <property type="entry name" value="DNA-directed RNA polymerase subunit"/>
    <property type="match status" value="1"/>
</dbReference>
<evidence type="ECO:0000256" key="4">
    <source>
        <dbReference type="ARBA" id="ARBA00022679"/>
    </source>
</evidence>
<dbReference type="HOGENOM" id="CLU_000487_2_0_1"/>
<dbReference type="PANTHER" id="PTHR19376:SF11">
    <property type="entry name" value="DNA-DIRECTED RNA POLYMERASE I SUBUNIT RPA1"/>
    <property type="match status" value="1"/>
</dbReference>
<dbReference type="InterPro" id="IPR038120">
    <property type="entry name" value="Rpb1_funnel_sf"/>
</dbReference>
<dbReference type="PANTHER" id="PTHR19376">
    <property type="entry name" value="DNA-DIRECTED RNA POLYMERASE"/>
    <property type="match status" value="1"/>
</dbReference>
<keyword evidence="3" id="KW-0240">DNA-directed RNA polymerase</keyword>
<dbReference type="EC" id="2.7.7.6" evidence="2"/>
<dbReference type="Proteomes" id="UP000002037">
    <property type="component" value="Unassembled WGS sequence"/>
</dbReference>
<evidence type="ECO:0000256" key="8">
    <source>
        <dbReference type="ARBA" id="ARBA00074527"/>
    </source>
</evidence>
<evidence type="ECO:0000256" key="6">
    <source>
        <dbReference type="ARBA" id="ARBA00023163"/>
    </source>
</evidence>
<dbReference type="RefSeq" id="XP_002548985.1">
    <property type="nucleotide sequence ID" value="XM_002548939.1"/>
</dbReference>
<dbReference type="GO" id="GO:0003677">
    <property type="term" value="F:DNA binding"/>
    <property type="evidence" value="ECO:0007669"/>
    <property type="project" value="InterPro"/>
</dbReference>
<dbReference type="KEGG" id="ctp:CTRG_03281"/>
<gene>
    <name evidence="12" type="ORF">CTRG_03281</name>
</gene>
<evidence type="ECO:0000256" key="7">
    <source>
        <dbReference type="ARBA" id="ARBA00074245"/>
    </source>
</evidence>
<evidence type="ECO:0000259" key="11">
    <source>
        <dbReference type="Pfam" id="PF05000"/>
    </source>
</evidence>
<dbReference type="AlphaFoldDB" id="C5MB39"/>
<evidence type="ECO:0000256" key="1">
    <source>
        <dbReference type="ARBA" id="ARBA00006460"/>
    </source>
</evidence>
<dbReference type="Gene3D" id="1.10.150.390">
    <property type="match status" value="1"/>
</dbReference>
<dbReference type="InterPro" id="IPR007083">
    <property type="entry name" value="RNA_pol_Rpb1_4"/>
</dbReference>
<evidence type="ECO:0000256" key="3">
    <source>
        <dbReference type="ARBA" id="ARBA00022478"/>
    </source>
</evidence>
<protein>
    <recommendedName>
        <fullName evidence="7">DNA-directed RNA polymerase I subunit RPA1</fullName>
        <ecNumber evidence="2">2.7.7.6</ecNumber>
    </recommendedName>
    <alternativeName>
        <fullName evidence="8">DNA-directed RNA polymerase I subunit rpa1</fullName>
    </alternativeName>
</protein>
<dbReference type="SUPFAM" id="SSF64484">
    <property type="entry name" value="beta and beta-prime subunits of DNA dependent RNA-polymerase"/>
    <property type="match status" value="1"/>
</dbReference>
<accession>C5MB39</accession>
<dbReference type="GO" id="GO:0003899">
    <property type="term" value="F:DNA-directed RNA polymerase activity"/>
    <property type="evidence" value="ECO:0007669"/>
    <property type="project" value="UniProtKB-EC"/>
</dbReference>
<organism evidence="12 13">
    <name type="scientific">Candida tropicalis (strain ATCC MYA-3404 / T1)</name>
    <name type="common">Yeast</name>
    <dbReference type="NCBI Taxonomy" id="294747"/>
    <lineage>
        <taxon>Eukaryota</taxon>
        <taxon>Fungi</taxon>
        <taxon>Dikarya</taxon>
        <taxon>Ascomycota</taxon>
        <taxon>Saccharomycotina</taxon>
        <taxon>Pichiomycetes</taxon>
        <taxon>Debaryomycetaceae</taxon>
        <taxon>Candida/Lodderomyces clade</taxon>
        <taxon>Candida</taxon>
    </lineage>
</organism>
<feature type="region of interest" description="Disordered" evidence="9">
    <location>
        <begin position="502"/>
        <end position="628"/>
    </location>
</feature>
<dbReference type="Pfam" id="PF05000">
    <property type="entry name" value="RNA_pol_Rpb1_4"/>
    <property type="match status" value="1"/>
</dbReference>
<dbReference type="VEuPathDB" id="FungiDB:CTRG_03281"/>
<dbReference type="Gene3D" id="3.30.70.2850">
    <property type="match status" value="1"/>
</dbReference>
<dbReference type="GeneID" id="8300072"/>
<name>C5MB39_CANTT</name>
<dbReference type="OrthoDB" id="270392at2759"/>
<dbReference type="InterPro" id="IPR045867">
    <property type="entry name" value="DNA-dir_RpoC_beta_prime"/>
</dbReference>
<evidence type="ECO:0000259" key="10">
    <source>
        <dbReference type="Pfam" id="PF04998"/>
    </source>
</evidence>
<proteinExistence type="inferred from homology"/>
<evidence type="ECO:0000256" key="5">
    <source>
        <dbReference type="ARBA" id="ARBA00022695"/>
    </source>
</evidence>
<dbReference type="Gene3D" id="1.10.357.120">
    <property type="match status" value="1"/>
</dbReference>
<keyword evidence="4" id="KW-0808">Transferase</keyword>
<feature type="compositionally biased region" description="Acidic residues" evidence="9">
    <location>
        <begin position="579"/>
        <end position="606"/>
    </location>
</feature>
<dbReference type="FunFam" id="1.10.357.120:FF:000002">
    <property type="entry name" value="DNA-directed RNA polymerase subunit"/>
    <property type="match status" value="1"/>
</dbReference>
<evidence type="ECO:0000256" key="2">
    <source>
        <dbReference type="ARBA" id="ARBA00012418"/>
    </source>
</evidence>
<dbReference type="eggNOG" id="KOG0262">
    <property type="taxonomic scope" value="Eukaryota"/>
</dbReference>
<keyword evidence="6" id="KW-0804">Transcription</keyword>
<evidence type="ECO:0000313" key="12">
    <source>
        <dbReference type="EMBL" id="EER32857.1"/>
    </source>
</evidence>
<dbReference type="CDD" id="cd02735">
    <property type="entry name" value="RNAP_I_Rpa1_C"/>
    <property type="match status" value="1"/>
</dbReference>
<feature type="compositionally biased region" description="Acidic residues" evidence="9">
    <location>
        <begin position="537"/>
        <end position="549"/>
    </location>
</feature>
<dbReference type="FunFam" id="1.10.150.390:FF:000005">
    <property type="entry name" value="DNA-directed RNA polymerase subunit"/>
    <property type="match status" value="1"/>
</dbReference>
<reference evidence="12 13" key="1">
    <citation type="journal article" date="2009" name="Nature">
        <title>Evolution of pathogenicity and sexual reproduction in eight Candida genomes.</title>
        <authorList>
            <person name="Butler G."/>
            <person name="Rasmussen M.D."/>
            <person name="Lin M.F."/>
            <person name="Santos M.A."/>
            <person name="Sakthikumar S."/>
            <person name="Munro C.A."/>
            <person name="Rheinbay E."/>
            <person name="Grabherr M."/>
            <person name="Forche A."/>
            <person name="Reedy J.L."/>
            <person name="Agrafioti I."/>
            <person name="Arnaud M.B."/>
            <person name="Bates S."/>
            <person name="Brown A.J."/>
            <person name="Brunke S."/>
            <person name="Costanzo M.C."/>
            <person name="Fitzpatrick D.A."/>
            <person name="de Groot P.W."/>
            <person name="Harris D."/>
            <person name="Hoyer L.L."/>
            <person name="Hube B."/>
            <person name="Klis F.M."/>
            <person name="Kodira C."/>
            <person name="Lennard N."/>
            <person name="Logue M.E."/>
            <person name="Martin R."/>
            <person name="Neiman A.M."/>
            <person name="Nikolaou E."/>
            <person name="Quail M.A."/>
            <person name="Quinn J."/>
            <person name="Santos M.C."/>
            <person name="Schmitzberger F.F."/>
            <person name="Sherlock G."/>
            <person name="Shah P."/>
            <person name="Silverstein K.A."/>
            <person name="Skrzypek M.S."/>
            <person name="Soll D."/>
            <person name="Staggs R."/>
            <person name="Stansfield I."/>
            <person name="Stumpf M.P."/>
            <person name="Sudbery P.E."/>
            <person name="Srikantha T."/>
            <person name="Zeng Q."/>
            <person name="Berman J."/>
            <person name="Berriman M."/>
            <person name="Heitman J."/>
            <person name="Gow N.A."/>
            <person name="Lorenz M.C."/>
            <person name="Birren B.W."/>
            <person name="Kellis M."/>
            <person name="Cuomo C.A."/>
        </authorList>
    </citation>
    <scope>NUCLEOTIDE SEQUENCE [LARGE SCALE GENOMIC DNA]</scope>
    <source>
        <strain evidence="13">ATCC MYA-3404 / T1</strain>
    </source>
</reference>
<dbReference type="Gene3D" id="6.10.250.2940">
    <property type="match status" value="1"/>
</dbReference>
<keyword evidence="13" id="KW-1185">Reference proteome</keyword>
<evidence type="ECO:0000313" key="13">
    <source>
        <dbReference type="Proteomes" id="UP000002037"/>
    </source>
</evidence>
<feature type="domain" description="RNA polymerase Rpb1" evidence="10">
    <location>
        <begin position="153"/>
        <end position="790"/>
    </location>
</feature>
<evidence type="ECO:0000256" key="9">
    <source>
        <dbReference type="SAM" id="MobiDB-lite"/>
    </source>
</evidence>
<sequence length="845" mass="94643">MKVTNGEKDILKQSVDIGRVAAAEVTNLDEDTKNNNKELLRRLEEILRDDNKLGILDAITQSKVNAITSQVVSKCVPDGTMKRFPYNSMQAMALSGAKGSNVNVSQIMCLLGQQALEGRRVPVMVSGKTLPSFKPFETDARAGGYIKQRFYSGIRPQEYYFHCMAGREGLIDTAVKTSRSGYLQRCLTKQLEGVHVSYDNSVRDADGTLIQFLYGGDAIDTTKQSHMNQFKFCADNYDALLAKYNPGDMIENIDTDAALSYSKKVRKSLKKQKDVPHYEQVVKYDPVLNVYNPAKYLGSVSEKFQEKLDDFAAKNPSVFAQSKEEAKATGKLTEKKFRALMQLKYMRSLINPGEAVGIIASQSIGEPSTQMTLNTFHFAGHGAANVTLGIPRMREIIMTASASIKTPQMTLPILDDVNDTEADTFCKSVARVVLSEFVDKVIVTETTSQDEDGSNSRSYVINLQFYTKEEYESEYDISQAQLEDVITSNFLRQLESQIVKEVKKQKRPDHLPTVGKSAGKTDMETVSGKIQEVRDEHDDEEEIDEDHDEEQAKQNVKQQVSYEGPDDDEIETMKRAEETSDEEMADADSSSDSESDSESEDEEGDVDMDKSSKPVEMSRSAKDRQSEVIASHNMVTKFNFDDDNGEWCEFKLELNGDETQKLLMVNIVEDILRTVVVREIPRIGRCVHPEPDAKTGQRILTTEGVNFKAMWDQEDFINVNGITSNDIYAVLKTYGVEAARNTIVNEIYRVFNTYGISVSSRHLDLIADMMTREGTYLAFNRQGIDSSTSAFMKMSYETTCQFLTKAVLDGDREELESPSSKIVMGKLASVGTGSFDVFAQMPKFQ</sequence>
<keyword evidence="5" id="KW-0548">Nucleotidyltransferase</keyword>
<dbReference type="InterPro" id="IPR007081">
    <property type="entry name" value="RNA_pol_Rpb1_5"/>
</dbReference>
<dbReference type="InterPro" id="IPR047107">
    <property type="entry name" value="DNA-dir_RNA_pol1_lsu_C"/>
</dbReference>
<dbReference type="GO" id="GO:0005736">
    <property type="term" value="C:RNA polymerase I complex"/>
    <property type="evidence" value="ECO:0007669"/>
    <property type="project" value="TreeGrafter"/>
</dbReference>
<dbReference type="EMBL" id="GG692398">
    <property type="protein sequence ID" value="EER32857.1"/>
    <property type="molecule type" value="Genomic_DNA"/>
</dbReference>
<dbReference type="Gene3D" id="1.10.132.30">
    <property type="match status" value="1"/>
</dbReference>
<dbReference type="STRING" id="294747.C5MB39"/>